<dbReference type="GO" id="GO:0005886">
    <property type="term" value="C:plasma membrane"/>
    <property type="evidence" value="ECO:0007669"/>
    <property type="project" value="UniProtKB-SubCell"/>
</dbReference>
<dbReference type="GO" id="GO:0009061">
    <property type="term" value="P:anaerobic respiration"/>
    <property type="evidence" value="ECO:0007669"/>
    <property type="project" value="TreeGrafter"/>
</dbReference>
<keyword evidence="6 15" id="KW-0812">Transmembrane</keyword>
<comment type="similarity">
    <text evidence="2">Belongs to the NapC/NirT/NrfH family.</text>
</comment>
<feature type="binding site" description="covalent" evidence="13">
    <location>
        <position position="66"/>
    </location>
    <ligand>
        <name>heme</name>
        <dbReference type="ChEBI" id="CHEBI:30413"/>
        <label>2</label>
    </ligand>
</feature>
<sequence>MSEQNNKDGTPEGGRRGGLFARLRRPSARWSLGTLLVAGFVVGVAFWGGFNTAMEATNTEAFCIGCHEMYDNVYQEYKQTIHYSNRTGVRAVCADCHVPKDWTHKMIRKVQASRELYGKLTGSIDTAEKFEAKRLQLARREWARMKAADSRECRNCHSLESMNSEKQQQRARKQHEMAREDNMTCIDCHKGIAHHKPSGMTEQDEE</sequence>
<gene>
    <name evidence="17" type="ORF">C7389_10247</name>
</gene>
<keyword evidence="4" id="KW-1003">Cell membrane</keyword>
<feature type="binding site" description="axial binding residue" evidence="14">
    <location>
        <position position="194"/>
    </location>
    <ligand>
        <name>heme</name>
        <dbReference type="ChEBI" id="CHEBI:30413"/>
        <label>2</label>
    </ligand>
    <ligandPart>
        <name>Fe</name>
        <dbReference type="ChEBI" id="CHEBI:18248"/>
    </ligandPart>
</feature>
<comment type="caution">
    <text evidence="17">The sequence shown here is derived from an EMBL/GenBank/DDBJ whole genome shotgun (WGS) entry which is preliminary data.</text>
</comment>
<evidence type="ECO:0000256" key="15">
    <source>
        <dbReference type="SAM" id="Phobius"/>
    </source>
</evidence>
<feature type="binding site" description="covalent" evidence="13">
    <location>
        <position position="188"/>
    </location>
    <ligand>
        <name>heme</name>
        <dbReference type="ChEBI" id="CHEBI:30413"/>
        <label>4</label>
    </ligand>
</feature>
<evidence type="ECO:0000256" key="11">
    <source>
        <dbReference type="ARBA" id="ARBA00023136"/>
    </source>
</evidence>
<feature type="binding site" description="axial binding residue" evidence="14">
    <location>
        <position position="115"/>
    </location>
    <ligand>
        <name>heme</name>
        <dbReference type="ChEBI" id="CHEBI:30413"/>
        <label>1</label>
    </ligand>
    <ligandPart>
        <name>Fe</name>
        <dbReference type="ChEBI" id="CHEBI:18248"/>
    </ligandPart>
</feature>
<evidence type="ECO:0000256" key="6">
    <source>
        <dbReference type="ARBA" id="ARBA00022692"/>
    </source>
</evidence>
<dbReference type="PANTHER" id="PTHR30333">
    <property type="entry name" value="CYTOCHROME C-TYPE PROTEIN"/>
    <property type="match status" value="1"/>
</dbReference>
<feature type="binding site" description="covalent" evidence="13">
    <location>
        <position position="63"/>
    </location>
    <ligand>
        <name>heme</name>
        <dbReference type="ChEBI" id="CHEBI:30413"/>
        <label>1</label>
    </ligand>
</feature>
<evidence type="ECO:0000256" key="14">
    <source>
        <dbReference type="PIRSR" id="PIRSR000013-2"/>
    </source>
</evidence>
<keyword evidence="7 12" id="KW-0479">Metal-binding</keyword>
<keyword evidence="18" id="KW-1185">Reference proteome</keyword>
<feature type="binding site" description="axial binding residue" evidence="14">
    <location>
        <position position="69"/>
    </location>
    <ligand>
        <name>heme</name>
        <dbReference type="ChEBI" id="CHEBI:30413"/>
        <label>1</label>
    </ligand>
    <ligandPart>
        <name>Fe</name>
        <dbReference type="ChEBI" id="CHEBI:18248"/>
    </ligandPart>
</feature>
<dbReference type="PANTHER" id="PTHR30333:SF1">
    <property type="entry name" value="CYTOCHROME C-TYPE PROTEIN NAPC"/>
    <property type="match status" value="1"/>
</dbReference>
<evidence type="ECO:0000256" key="13">
    <source>
        <dbReference type="PIRSR" id="PIRSR000013-1"/>
    </source>
</evidence>
<dbReference type="Proteomes" id="UP000295129">
    <property type="component" value="Unassembled WGS sequence"/>
</dbReference>
<evidence type="ECO:0000256" key="4">
    <source>
        <dbReference type="ARBA" id="ARBA00022475"/>
    </source>
</evidence>
<protein>
    <recommendedName>
        <fullName evidence="12">Cytochrome c-type protein</fullName>
    </recommendedName>
</protein>
<evidence type="ECO:0000256" key="2">
    <source>
        <dbReference type="ARBA" id="ARBA00007395"/>
    </source>
</evidence>
<feature type="domain" description="NapC/NirT cytochrome c N-terminal" evidence="16">
    <location>
        <begin position="26"/>
        <end position="198"/>
    </location>
</feature>
<reference evidence="17 18" key="1">
    <citation type="submission" date="2019-03" db="EMBL/GenBank/DDBJ databases">
        <title>Genomic Encyclopedia of Type Strains, Phase IV (KMG-IV): sequencing the most valuable type-strain genomes for metagenomic binning, comparative biology and taxonomic classification.</title>
        <authorList>
            <person name="Goeker M."/>
        </authorList>
    </citation>
    <scope>NUCLEOTIDE SEQUENCE [LARGE SCALE GENOMIC DNA]</scope>
    <source>
        <strain evidence="17 18">DSM 12121</strain>
    </source>
</reference>
<dbReference type="FunFam" id="1.10.3820.10:FF:000001">
    <property type="entry name" value="Cytochrome c-type protein"/>
    <property type="match status" value="1"/>
</dbReference>
<feature type="binding site" description="covalent" evidence="13">
    <location>
        <position position="153"/>
    </location>
    <ligand>
        <name>heme</name>
        <dbReference type="ChEBI" id="CHEBI:30413"/>
        <label>3</label>
    </ligand>
</feature>
<dbReference type="GO" id="GO:0020037">
    <property type="term" value="F:heme binding"/>
    <property type="evidence" value="ECO:0007669"/>
    <property type="project" value="InterPro"/>
</dbReference>
<evidence type="ECO:0000313" key="18">
    <source>
        <dbReference type="Proteomes" id="UP000295129"/>
    </source>
</evidence>
<dbReference type="GO" id="GO:0046872">
    <property type="term" value="F:metal ion binding"/>
    <property type="evidence" value="ECO:0007669"/>
    <property type="project" value="UniProtKB-KW"/>
</dbReference>
<dbReference type="AlphaFoldDB" id="A0A4V3BNW0"/>
<evidence type="ECO:0000256" key="3">
    <source>
        <dbReference type="ARBA" id="ARBA00022448"/>
    </source>
</evidence>
<comment type="subcellular location">
    <subcellularLocation>
        <location evidence="1">Cell membrane</location>
        <topology evidence="1">Single-pass membrane protein</topology>
    </subcellularLocation>
</comment>
<evidence type="ECO:0000256" key="10">
    <source>
        <dbReference type="ARBA" id="ARBA00023004"/>
    </source>
</evidence>
<keyword evidence="9 15" id="KW-1133">Transmembrane helix</keyword>
<evidence type="ECO:0000256" key="7">
    <source>
        <dbReference type="ARBA" id="ARBA00022723"/>
    </source>
</evidence>
<dbReference type="InterPro" id="IPR038266">
    <property type="entry name" value="NapC/NirT_cytc_sf"/>
</dbReference>
<proteinExistence type="inferred from homology"/>
<evidence type="ECO:0000313" key="17">
    <source>
        <dbReference type="EMBL" id="TDN56112.1"/>
    </source>
</evidence>
<dbReference type="RefSeq" id="WP_133588297.1">
    <property type="nucleotide sequence ID" value="NZ_SNVV01000002.1"/>
</dbReference>
<dbReference type="InterPro" id="IPR036280">
    <property type="entry name" value="Multihaem_cyt_sf"/>
</dbReference>
<dbReference type="InterPro" id="IPR051174">
    <property type="entry name" value="Cytochrome_c-type_ET"/>
</dbReference>
<organism evidence="17 18">
    <name type="scientific">Azoarcus indigens</name>
    <dbReference type="NCBI Taxonomy" id="29545"/>
    <lineage>
        <taxon>Bacteria</taxon>
        <taxon>Pseudomonadati</taxon>
        <taxon>Pseudomonadota</taxon>
        <taxon>Betaproteobacteria</taxon>
        <taxon>Rhodocyclales</taxon>
        <taxon>Zoogloeaceae</taxon>
        <taxon>Azoarcus</taxon>
    </lineage>
</organism>
<dbReference type="GO" id="GO:0019333">
    <property type="term" value="P:denitrification pathway"/>
    <property type="evidence" value="ECO:0007669"/>
    <property type="project" value="InterPro"/>
</dbReference>
<feature type="binding site" description="covalent" evidence="13">
    <location>
        <position position="185"/>
    </location>
    <ligand>
        <name>heme</name>
        <dbReference type="ChEBI" id="CHEBI:30413"/>
        <label>4</label>
    </ligand>
</feature>
<evidence type="ECO:0000256" key="8">
    <source>
        <dbReference type="ARBA" id="ARBA00022982"/>
    </source>
</evidence>
<dbReference type="GO" id="GO:0009055">
    <property type="term" value="F:electron transfer activity"/>
    <property type="evidence" value="ECO:0007669"/>
    <property type="project" value="TreeGrafter"/>
</dbReference>
<feature type="binding site" description="covalent" evidence="13">
    <location>
        <position position="93"/>
    </location>
    <ligand>
        <name>heme</name>
        <dbReference type="ChEBI" id="CHEBI:30413"/>
        <label>2</label>
    </ligand>
</feature>
<dbReference type="Gene3D" id="1.10.3820.10">
    <property type="entry name" value="Di-heme elbow motif domain"/>
    <property type="match status" value="1"/>
</dbReference>
<dbReference type="SUPFAM" id="SSF48695">
    <property type="entry name" value="Multiheme cytochromes"/>
    <property type="match status" value="1"/>
</dbReference>
<dbReference type="NCBIfam" id="TIGR02161">
    <property type="entry name" value="napC_nirT"/>
    <property type="match status" value="1"/>
</dbReference>
<comment type="cofactor">
    <cofactor evidence="13">
        <name>heme</name>
        <dbReference type="ChEBI" id="CHEBI:30413"/>
    </cofactor>
    <text evidence="13">Binds 4 heme groups per subunit.</text>
</comment>
<feature type="binding site" description="axial binding residue" evidence="14">
    <location>
        <position position="157"/>
    </location>
    <ligand>
        <name>heme</name>
        <dbReference type="ChEBI" id="CHEBI:30413"/>
        <label>3</label>
    </ligand>
    <ligandPart>
        <name>Fe</name>
        <dbReference type="ChEBI" id="CHEBI:18248"/>
    </ligandPart>
</feature>
<keyword evidence="8 12" id="KW-0249">Electron transport</keyword>
<dbReference type="EMBL" id="SNVV01000002">
    <property type="protein sequence ID" value="TDN56112.1"/>
    <property type="molecule type" value="Genomic_DNA"/>
</dbReference>
<keyword evidence="11 15" id="KW-0472">Membrane</keyword>
<feature type="binding site" description="covalent" evidence="13">
    <location>
        <position position="96"/>
    </location>
    <ligand>
        <name>heme</name>
        <dbReference type="ChEBI" id="CHEBI:30413"/>
        <label>2</label>
    </ligand>
</feature>
<comment type="PTM">
    <text evidence="12">Binds 4 heme groups per subunit.</text>
</comment>
<evidence type="ECO:0000256" key="12">
    <source>
        <dbReference type="PIRNR" id="PIRNR000013"/>
    </source>
</evidence>
<evidence type="ECO:0000256" key="9">
    <source>
        <dbReference type="ARBA" id="ARBA00022989"/>
    </source>
</evidence>
<evidence type="ECO:0000256" key="1">
    <source>
        <dbReference type="ARBA" id="ARBA00004162"/>
    </source>
</evidence>
<keyword evidence="10 12" id="KW-0408">Iron</keyword>
<dbReference type="PIRSF" id="PIRSF000013">
    <property type="entry name" value="4_hem_cytochrm_NapC"/>
    <property type="match status" value="1"/>
</dbReference>
<feature type="binding site" description="covalent" evidence="13">
    <location>
        <position position="156"/>
    </location>
    <ligand>
        <name>heme</name>
        <dbReference type="ChEBI" id="CHEBI:30413"/>
        <label>3</label>
    </ligand>
</feature>
<feature type="binding site" description="axial binding residue" evidence="14">
    <location>
        <position position="97"/>
    </location>
    <ligand>
        <name>heme</name>
        <dbReference type="ChEBI" id="CHEBI:30413"/>
        <label>2</label>
    </ligand>
    <ligandPart>
        <name>Fe</name>
        <dbReference type="ChEBI" id="CHEBI:18248"/>
    </ligandPart>
</feature>
<evidence type="ECO:0000259" key="16">
    <source>
        <dbReference type="Pfam" id="PF03264"/>
    </source>
</evidence>
<dbReference type="InterPro" id="IPR005126">
    <property type="entry name" value="NapC/NirT_cyt_c_N"/>
</dbReference>
<dbReference type="OrthoDB" id="9782159at2"/>
<evidence type="ECO:0000256" key="5">
    <source>
        <dbReference type="ARBA" id="ARBA00022617"/>
    </source>
</evidence>
<dbReference type="InterPro" id="IPR024717">
    <property type="entry name" value="NapC/NirT/NrfH"/>
</dbReference>
<feature type="binding site" description="axial binding residue" evidence="14">
    <location>
        <position position="189"/>
    </location>
    <ligand>
        <name>heme</name>
        <dbReference type="ChEBI" id="CHEBI:30413"/>
        <label>4</label>
    </ligand>
    <ligandPart>
        <name>Fe</name>
        <dbReference type="ChEBI" id="CHEBI:18248"/>
    </ligandPart>
</feature>
<keyword evidence="3 12" id="KW-0813">Transport</keyword>
<keyword evidence="5 12" id="KW-0349">Heme</keyword>
<name>A0A4V3BNW0_9RHOO</name>
<feature type="transmembrane region" description="Helical" evidence="15">
    <location>
        <begin position="30"/>
        <end position="50"/>
    </location>
</feature>
<dbReference type="InterPro" id="IPR011885">
    <property type="entry name" value="NO3Rdtase_cyt_c_NapC/NirT"/>
</dbReference>
<dbReference type="Pfam" id="PF03264">
    <property type="entry name" value="Cytochrom_NNT"/>
    <property type="match status" value="1"/>
</dbReference>
<accession>A0A4V3BNW0</accession>